<gene>
    <name evidence="2" type="ORF">EPA86_12805</name>
</gene>
<keyword evidence="1" id="KW-0479">Metal-binding</keyword>
<dbReference type="InterPro" id="IPR015813">
    <property type="entry name" value="Pyrv/PenolPyrv_kinase-like_dom"/>
</dbReference>
<evidence type="ECO:0000256" key="1">
    <source>
        <dbReference type="ARBA" id="ARBA00022723"/>
    </source>
</evidence>
<comment type="caution">
    <text evidence="2">The sequence shown here is derived from an EMBL/GenBank/DDBJ whole genome shotgun (WGS) entry which is preliminary data.</text>
</comment>
<dbReference type="Proteomes" id="UP000315303">
    <property type="component" value="Unassembled WGS sequence"/>
</dbReference>
<dbReference type="Pfam" id="PF13714">
    <property type="entry name" value="PEP_mutase"/>
    <property type="match status" value="1"/>
</dbReference>
<evidence type="ECO:0000313" key="2">
    <source>
        <dbReference type="EMBL" id="TPH13984.1"/>
    </source>
</evidence>
<dbReference type="PANTHER" id="PTHR42905">
    <property type="entry name" value="PHOSPHOENOLPYRUVATE CARBOXYLASE"/>
    <property type="match status" value="1"/>
</dbReference>
<dbReference type="SUPFAM" id="SSF51621">
    <property type="entry name" value="Phosphoenolpyruvate/pyruvate domain"/>
    <property type="match status" value="1"/>
</dbReference>
<evidence type="ECO:0000313" key="3">
    <source>
        <dbReference type="Proteomes" id="UP000315303"/>
    </source>
</evidence>
<dbReference type="RefSeq" id="WP_140604197.1">
    <property type="nucleotide sequence ID" value="NZ_SAWY01000027.1"/>
</dbReference>
<reference evidence="2 3" key="1">
    <citation type="submission" date="2019-01" db="EMBL/GenBank/DDBJ databases">
        <title>Litorilituus lipolytica sp. nov., isolated from intertidal sand of the Yellow Sea in China.</title>
        <authorList>
            <person name="Liu A."/>
        </authorList>
    </citation>
    <scope>NUCLEOTIDE SEQUENCE [LARGE SCALE GENOMIC DNA]</scope>
    <source>
        <strain evidence="2 3">RZ04</strain>
    </source>
</reference>
<dbReference type="CDD" id="cd00377">
    <property type="entry name" value="ICL_PEPM"/>
    <property type="match status" value="1"/>
</dbReference>
<dbReference type="GO" id="GO:0046872">
    <property type="term" value="F:metal ion binding"/>
    <property type="evidence" value="ECO:0007669"/>
    <property type="project" value="UniProtKB-KW"/>
</dbReference>
<sequence>MQEFKKLHQQDKPLLLANVWGVSSARCAEQAGYQALGTSSAAIASLLGYEDGEQMPFNELAFMVGRIAAAISLPLTVDIEAGYSRDPQVIAENIKQLSKLGVVGVNIEDSIVDETRTLVGRESFSEVIRKLKTYLAELSVDVFINVRSDVFLLGIKGARDEAVLRAKSYQNVGANGVFFPCVTCEEDIRAIVEATSLPVNVMAMPDLPDTTVLADLGVKRVSTGNLSHDSIYGQLTNLLVDIKAKESCQPLFTKPLRE</sequence>
<protein>
    <submittedName>
        <fullName evidence="2">Isocitrate lyase/phosphoenolpyruvate mutase family protein</fullName>
    </submittedName>
</protein>
<dbReference type="InterPro" id="IPR039556">
    <property type="entry name" value="ICL/PEPM"/>
</dbReference>
<dbReference type="Gene3D" id="3.20.20.60">
    <property type="entry name" value="Phosphoenolpyruvate-binding domains"/>
    <property type="match status" value="1"/>
</dbReference>
<keyword evidence="2" id="KW-0670">Pyruvate</keyword>
<dbReference type="AlphaFoldDB" id="A0A502KS07"/>
<proteinExistence type="predicted"/>
<accession>A0A502KS07</accession>
<name>A0A502KS07_9GAMM</name>
<organism evidence="2 3">
    <name type="scientific">Litorilituus lipolyticus</name>
    <dbReference type="NCBI Taxonomy" id="2491017"/>
    <lineage>
        <taxon>Bacteria</taxon>
        <taxon>Pseudomonadati</taxon>
        <taxon>Pseudomonadota</taxon>
        <taxon>Gammaproteobacteria</taxon>
        <taxon>Alteromonadales</taxon>
        <taxon>Colwelliaceae</taxon>
        <taxon>Litorilituus</taxon>
    </lineage>
</organism>
<dbReference type="GO" id="GO:0016829">
    <property type="term" value="F:lyase activity"/>
    <property type="evidence" value="ECO:0007669"/>
    <property type="project" value="UniProtKB-KW"/>
</dbReference>
<keyword evidence="3" id="KW-1185">Reference proteome</keyword>
<dbReference type="OrthoDB" id="9780430at2"/>
<dbReference type="InterPro" id="IPR040442">
    <property type="entry name" value="Pyrv_kinase-like_dom_sf"/>
</dbReference>
<dbReference type="PANTHER" id="PTHR42905:SF16">
    <property type="entry name" value="CARBOXYPHOSPHONOENOLPYRUVATE PHOSPHONOMUTASE-LIKE PROTEIN (AFU_ORTHOLOGUE AFUA_5G07230)"/>
    <property type="match status" value="1"/>
</dbReference>
<keyword evidence="2" id="KW-0456">Lyase</keyword>
<dbReference type="EMBL" id="SAWY01000027">
    <property type="protein sequence ID" value="TPH13984.1"/>
    <property type="molecule type" value="Genomic_DNA"/>
</dbReference>